<dbReference type="Gene3D" id="1.10.510.10">
    <property type="entry name" value="Transferase(Phosphotransferase) domain 1"/>
    <property type="match status" value="1"/>
</dbReference>
<organism evidence="9 10">
    <name type="scientific">Ectocarpus siliculosus</name>
    <name type="common">Brown alga</name>
    <name type="synonym">Conferva siliculosa</name>
    <dbReference type="NCBI Taxonomy" id="2880"/>
    <lineage>
        <taxon>Eukaryota</taxon>
        <taxon>Sar</taxon>
        <taxon>Stramenopiles</taxon>
        <taxon>Ochrophyta</taxon>
        <taxon>PX clade</taxon>
        <taxon>Phaeophyceae</taxon>
        <taxon>Ectocarpales</taxon>
        <taxon>Ectocarpaceae</taxon>
        <taxon>Ectocarpus</taxon>
    </lineage>
</organism>
<dbReference type="Pfam" id="PF00069">
    <property type="entry name" value="Pkinase"/>
    <property type="match status" value="1"/>
</dbReference>
<proteinExistence type="predicted"/>
<feature type="region of interest" description="Disordered" evidence="7">
    <location>
        <begin position="477"/>
        <end position="527"/>
    </location>
</feature>
<feature type="compositionally biased region" description="Gly residues" evidence="7">
    <location>
        <begin position="196"/>
        <end position="216"/>
    </location>
</feature>
<dbReference type="InterPro" id="IPR019734">
    <property type="entry name" value="TPR_rpt"/>
</dbReference>
<keyword evidence="4" id="KW-0418">Kinase</keyword>
<dbReference type="InterPro" id="IPR011009">
    <property type="entry name" value="Kinase-like_dom_sf"/>
</dbReference>
<evidence type="ECO:0000259" key="8">
    <source>
        <dbReference type="PROSITE" id="PS50011"/>
    </source>
</evidence>
<keyword evidence="3 6" id="KW-0547">Nucleotide-binding</keyword>
<evidence type="ECO:0000256" key="6">
    <source>
        <dbReference type="PROSITE-ProRule" id="PRU10141"/>
    </source>
</evidence>
<feature type="domain" description="Protein kinase" evidence="8">
    <location>
        <begin position="230"/>
        <end position="491"/>
    </location>
</feature>
<evidence type="ECO:0000313" key="9">
    <source>
        <dbReference type="EMBL" id="CBJ33478.1"/>
    </source>
</evidence>
<dbReference type="SUPFAM" id="SSF56300">
    <property type="entry name" value="Metallo-dependent phosphatases"/>
    <property type="match status" value="1"/>
</dbReference>
<sequence length="756" mass="80851">MRKHTAALLEVKLHEAGDAVEALRRYSSALSHTPDDHLLHSNRAMALAKLGRWSESEKSAAKAVEASPDFAKGYLRLAKAQLEQAKNAEAVTACDEGLAAERRSSLPPSTPVAVAAAGGGGGDGGAPAVAVSKTVRELEMMAATALERLRAQEGAGSRRQSGASSAGSGSSSRRDSSSSEAASGRRKRSMSSSGTAGAGGVATGVGSGGGGGGKAVGEGSDPPKPSIKDFKVVKELGTGNFSTIVKAEHRRTGKPFALKMIEKAEVNRLKRRHENVYNEIYMEKRALTKLSHPNIVRMHSTFQDYSTLYYLLDMCDGGEVWKRLTVDDKVVGAHPSLARFWLSEVVSAMEHMHRRGLVHRDLKPENMMLTMGGHVKLVDFGTCKDLLETDINGGEFVGTAQYMSPQAVASEEQGREADLWALGCCVYQFLVGFTPFHAPSPYLCFLRIKKGVFRCPEVLPDDATDLVKRLLRRNPSSRLGAGPLSGTDPAPSPSGEPGGAAAAGGGAAEGKAEGRGGGRRDGGGGGFEALKGHPFFRGLEFVGDGQPLPPSVTVPKLYELCVRALAHHMVDYAEFTPLIREPFPDHVDIKRLGAGGEGVPCGTSAGGSTPGGGPAAAAANAAALKRRRGFVERTRHYLRRLRLLQRPKVHRLFHPSAVDAKSLRADPIMREYLGLDWESQGHWDEPFFFIQIADPQLGMVKADGPVGGAVWEIEAERLSRVVGIVNRLRPKFLLVTGDMTHAPPGNEYYEGQPRII</sequence>
<feature type="region of interest" description="Disordered" evidence="7">
    <location>
        <begin position="101"/>
        <end position="127"/>
    </location>
</feature>
<dbReference type="InterPro" id="IPR017441">
    <property type="entry name" value="Protein_kinase_ATP_BS"/>
</dbReference>
<dbReference type="PANTHER" id="PTHR24353">
    <property type="entry name" value="CYCLIC NUCLEOTIDE-DEPENDENT PROTEIN KINASE"/>
    <property type="match status" value="1"/>
</dbReference>
<name>D7G335_ECTSI</name>
<feature type="compositionally biased region" description="Low complexity" evidence="7">
    <location>
        <begin position="154"/>
        <end position="171"/>
    </location>
</feature>
<protein>
    <recommendedName>
        <fullName evidence="8">Protein kinase domain-containing protein</fullName>
    </recommendedName>
</protein>
<dbReference type="Gene3D" id="3.30.200.20">
    <property type="entry name" value="Phosphorylase Kinase, domain 1"/>
    <property type="match status" value="1"/>
</dbReference>
<dbReference type="InParanoid" id="D7G335"/>
<dbReference type="SUPFAM" id="SSF56112">
    <property type="entry name" value="Protein kinase-like (PK-like)"/>
    <property type="match status" value="1"/>
</dbReference>
<dbReference type="EMBL" id="FN649760">
    <property type="protein sequence ID" value="CBJ33478.1"/>
    <property type="molecule type" value="Genomic_DNA"/>
</dbReference>
<dbReference type="SUPFAM" id="SSF48452">
    <property type="entry name" value="TPR-like"/>
    <property type="match status" value="1"/>
</dbReference>
<dbReference type="InterPro" id="IPR029052">
    <property type="entry name" value="Metallo-depent_PP-like"/>
</dbReference>
<evidence type="ECO:0000256" key="7">
    <source>
        <dbReference type="SAM" id="MobiDB-lite"/>
    </source>
</evidence>
<evidence type="ECO:0000256" key="3">
    <source>
        <dbReference type="ARBA" id="ARBA00022741"/>
    </source>
</evidence>
<keyword evidence="5 6" id="KW-0067">ATP-binding</keyword>
<gene>
    <name evidence="9" type="ORF">Esi_0491_0016</name>
</gene>
<dbReference type="PROSITE" id="PS00107">
    <property type="entry name" value="PROTEIN_KINASE_ATP"/>
    <property type="match status" value="1"/>
</dbReference>
<dbReference type="InterPro" id="IPR011990">
    <property type="entry name" value="TPR-like_helical_dom_sf"/>
</dbReference>
<dbReference type="Proteomes" id="UP000002630">
    <property type="component" value="Unassembled WGS sequence"/>
</dbReference>
<dbReference type="GO" id="GO:0005524">
    <property type="term" value="F:ATP binding"/>
    <property type="evidence" value="ECO:0007669"/>
    <property type="project" value="UniProtKB-UniRule"/>
</dbReference>
<dbReference type="PROSITE" id="PS50011">
    <property type="entry name" value="PROTEIN_KINASE_DOM"/>
    <property type="match status" value="1"/>
</dbReference>
<dbReference type="PROSITE" id="PS00108">
    <property type="entry name" value="PROTEIN_KINASE_ST"/>
    <property type="match status" value="1"/>
</dbReference>
<feature type="region of interest" description="Disordered" evidence="7">
    <location>
        <begin position="151"/>
        <end position="230"/>
    </location>
</feature>
<dbReference type="SMART" id="SM00028">
    <property type="entry name" value="TPR"/>
    <property type="match status" value="2"/>
</dbReference>
<dbReference type="InterPro" id="IPR008271">
    <property type="entry name" value="Ser/Thr_kinase_AS"/>
</dbReference>
<keyword evidence="2" id="KW-0808">Transferase</keyword>
<dbReference type="SMART" id="SM00220">
    <property type="entry name" value="S_TKc"/>
    <property type="match status" value="1"/>
</dbReference>
<evidence type="ECO:0000256" key="4">
    <source>
        <dbReference type="ARBA" id="ARBA00022777"/>
    </source>
</evidence>
<evidence type="ECO:0000313" key="10">
    <source>
        <dbReference type="Proteomes" id="UP000002630"/>
    </source>
</evidence>
<evidence type="ECO:0000256" key="5">
    <source>
        <dbReference type="ARBA" id="ARBA00022840"/>
    </source>
</evidence>
<evidence type="ECO:0000256" key="1">
    <source>
        <dbReference type="ARBA" id="ARBA00022527"/>
    </source>
</evidence>
<keyword evidence="1" id="KW-0723">Serine/threonine-protein kinase</keyword>
<accession>D7G335</accession>
<dbReference type="AlphaFoldDB" id="D7G335"/>
<dbReference type="STRING" id="2880.D7G335"/>
<dbReference type="InterPro" id="IPR000719">
    <property type="entry name" value="Prot_kinase_dom"/>
</dbReference>
<dbReference type="eggNOG" id="KOG0592">
    <property type="taxonomic scope" value="Eukaryota"/>
</dbReference>
<dbReference type="Gene3D" id="1.25.40.10">
    <property type="entry name" value="Tetratricopeptide repeat domain"/>
    <property type="match status" value="1"/>
</dbReference>
<feature type="binding site" evidence="6">
    <location>
        <position position="259"/>
    </location>
    <ligand>
        <name>ATP</name>
        <dbReference type="ChEBI" id="CHEBI:30616"/>
    </ligand>
</feature>
<evidence type="ECO:0000256" key="2">
    <source>
        <dbReference type="ARBA" id="ARBA00022679"/>
    </source>
</evidence>
<dbReference type="FunFam" id="3.30.200.20:FF:000042">
    <property type="entry name" value="Aurora kinase A"/>
    <property type="match status" value="1"/>
</dbReference>
<dbReference type="OrthoDB" id="347657at2759"/>
<feature type="compositionally biased region" description="Gly residues" evidence="7">
    <location>
        <begin position="496"/>
        <end position="508"/>
    </location>
</feature>
<reference evidence="9 10" key="1">
    <citation type="journal article" date="2010" name="Nature">
        <title>The Ectocarpus genome and the independent evolution of multicellularity in brown algae.</title>
        <authorList>
            <person name="Cock J.M."/>
            <person name="Sterck L."/>
            <person name="Rouze P."/>
            <person name="Scornet D."/>
            <person name="Allen A.E."/>
            <person name="Amoutzias G."/>
            <person name="Anthouard V."/>
            <person name="Artiguenave F."/>
            <person name="Aury J.M."/>
            <person name="Badger J.H."/>
            <person name="Beszteri B."/>
            <person name="Billiau K."/>
            <person name="Bonnet E."/>
            <person name="Bothwell J.H."/>
            <person name="Bowler C."/>
            <person name="Boyen C."/>
            <person name="Brownlee C."/>
            <person name="Carrano C.J."/>
            <person name="Charrier B."/>
            <person name="Cho G.Y."/>
            <person name="Coelho S.M."/>
            <person name="Collen J."/>
            <person name="Corre E."/>
            <person name="Da Silva C."/>
            <person name="Delage L."/>
            <person name="Delaroque N."/>
            <person name="Dittami S.M."/>
            <person name="Doulbeau S."/>
            <person name="Elias M."/>
            <person name="Farnham G."/>
            <person name="Gachon C.M."/>
            <person name="Gschloessl B."/>
            <person name="Heesch S."/>
            <person name="Jabbari K."/>
            <person name="Jubin C."/>
            <person name="Kawai H."/>
            <person name="Kimura K."/>
            <person name="Kloareg B."/>
            <person name="Kupper F.C."/>
            <person name="Lang D."/>
            <person name="Le Bail A."/>
            <person name="Leblanc C."/>
            <person name="Lerouge P."/>
            <person name="Lohr M."/>
            <person name="Lopez P.J."/>
            <person name="Martens C."/>
            <person name="Maumus F."/>
            <person name="Michel G."/>
            <person name="Miranda-Saavedra D."/>
            <person name="Morales J."/>
            <person name="Moreau H."/>
            <person name="Motomura T."/>
            <person name="Nagasato C."/>
            <person name="Napoli C.A."/>
            <person name="Nelson D.R."/>
            <person name="Nyvall-Collen P."/>
            <person name="Peters A.F."/>
            <person name="Pommier C."/>
            <person name="Potin P."/>
            <person name="Poulain J."/>
            <person name="Quesneville H."/>
            <person name="Read B."/>
            <person name="Rensing S.A."/>
            <person name="Ritter A."/>
            <person name="Rousvoal S."/>
            <person name="Samanta M."/>
            <person name="Samson G."/>
            <person name="Schroeder D.C."/>
            <person name="Segurens B."/>
            <person name="Strittmatter M."/>
            <person name="Tonon T."/>
            <person name="Tregear J.W."/>
            <person name="Valentin K."/>
            <person name="von Dassow P."/>
            <person name="Yamagishi T."/>
            <person name="Van de Peer Y."/>
            <person name="Wincker P."/>
        </authorList>
    </citation>
    <scope>NUCLEOTIDE SEQUENCE [LARGE SCALE GENOMIC DNA]</scope>
    <source>
        <strain evidence="10">Ec32 / CCAP1310/4</strain>
    </source>
</reference>
<dbReference type="GO" id="GO:0004674">
    <property type="term" value="F:protein serine/threonine kinase activity"/>
    <property type="evidence" value="ECO:0007669"/>
    <property type="project" value="UniProtKB-KW"/>
</dbReference>
<keyword evidence="10" id="KW-1185">Reference proteome</keyword>
<feature type="compositionally biased region" description="Basic and acidic residues" evidence="7">
    <location>
        <begin position="510"/>
        <end position="522"/>
    </location>
</feature>